<comment type="caution">
    <text evidence="2">The sequence shown here is derived from an EMBL/GenBank/DDBJ whole genome shotgun (WGS) entry which is preliminary data.</text>
</comment>
<accession>A0A5C8PSY8</accession>
<gene>
    <name evidence="2" type="ORF">FHP25_06605</name>
</gene>
<dbReference type="InterPro" id="IPR051781">
    <property type="entry name" value="Metallo-dep_Hydrolase"/>
</dbReference>
<proteinExistence type="predicted"/>
<organism evidence="2 3">
    <name type="scientific">Vineibacter terrae</name>
    <dbReference type="NCBI Taxonomy" id="2586908"/>
    <lineage>
        <taxon>Bacteria</taxon>
        <taxon>Pseudomonadati</taxon>
        <taxon>Pseudomonadota</taxon>
        <taxon>Alphaproteobacteria</taxon>
        <taxon>Hyphomicrobiales</taxon>
        <taxon>Vineibacter</taxon>
    </lineage>
</organism>
<evidence type="ECO:0000313" key="3">
    <source>
        <dbReference type="Proteomes" id="UP000321638"/>
    </source>
</evidence>
<protein>
    <submittedName>
        <fullName evidence="2">Amidohydrolase family protein</fullName>
    </submittedName>
</protein>
<dbReference type="PANTHER" id="PTHR43135">
    <property type="entry name" value="ALPHA-D-RIBOSE 1-METHYLPHOSPHONATE 5-TRIPHOSPHATE DIPHOSPHATASE"/>
    <property type="match status" value="1"/>
</dbReference>
<evidence type="ECO:0000313" key="2">
    <source>
        <dbReference type="EMBL" id="TXL79599.1"/>
    </source>
</evidence>
<dbReference type="Pfam" id="PF01979">
    <property type="entry name" value="Amidohydro_1"/>
    <property type="match status" value="1"/>
</dbReference>
<name>A0A5C8PSY8_9HYPH</name>
<dbReference type="InterPro" id="IPR006680">
    <property type="entry name" value="Amidohydro-rel"/>
</dbReference>
<dbReference type="SUPFAM" id="SSF51338">
    <property type="entry name" value="Composite domain of metallo-dependent hydrolases"/>
    <property type="match status" value="1"/>
</dbReference>
<dbReference type="CDD" id="cd01299">
    <property type="entry name" value="Met_dep_hydrolase_A"/>
    <property type="match status" value="1"/>
</dbReference>
<dbReference type="InterPro" id="IPR057744">
    <property type="entry name" value="OTAase-like"/>
</dbReference>
<sequence length="457" mass="49906">MTMATHVRCGSFFSGQGEQASEDYTLSFGADGIITYAGPSAAAPAATAQDSVLDYSKLFVMPGLIDVHTHLAYGNAKTEEDIDLYQPMEFRALRALFFAQRVVAAGYTSICAPGDAGQISLSVRDSIAAGLFDGPRVTAAGRYLTTRQGLTDWYPSWIGAPDTSIGRLVASRDEAIEEIRVQVKNGVDCIKIAMDGFQTRPNGELVAAFNQDETTVMVEEAHRLGRKVVVHARGREATLYSARAGVDLIFHAYYLDDECLDAMLKSGSAIGPTMTFPRNIIDFTQPHERAATKGRIESTRREYEIACANLQKARKAGVPMMTGTDSGFAVTPYGEWHARELEIFVRDLGFTPAEALRCATAVTAGFLARGERVGVLEAGRLADFIAVDGSPLKNIAILQDKSRIRHVHIGGQRTQFADREYDPLLVTDRSWVNWSDLYTQARVKELRLLGGHLAAAE</sequence>
<keyword evidence="3" id="KW-1185">Reference proteome</keyword>
<dbReference type="OrthoDB" id="9782972at2"/>
<dbReference type="InterPro" id="IPR011059">
    <property type="entry name" value="Metal-dep_hydrolase_composite"/>
</dbReference>
<dbReference type="SUPFAM" id="SSF51556">
    <property type="entry name" value="Metallo-dependent hydrolases"/>
    <property type="match status" value="1"/>
</dbReference>
<dbReference type="PANTHER" id="PTHR43135:SF3">
    <property type="entry name" value="ALPHA-D-RIBOSE 1-METHYLPHOSPHONATE 5-TRIPHOSPHATE DIPHOSPHATASE"/>
    <property type="match status" value="1"/>
</dbReference>
<keyword evidence="2" id="KW-0378">Hydrolase</keyword>
<dbReference type="EMBL" id="VDUZ01000005">
    <property type="protein sequence ID" value="TXL79599.1"/>
    <property type="molecule type" value="Genomic_DNA"/>
</dbReference>
<dbReference type="GO" id="GO:0016810">
    <property type="term" value="F:hydrolase activity, acting on carbon-nitrogen (but not peptide) bonds"/>
    <property type="evidence" value="ECO:0007669"/>
    <property type="project" value="InterPro"/>
</dbReference>
<reference evidence="2 3" key="1">
    <citation type="submission" date="2019-06" db="EMBL/GenBank/DDBJ databases">
        <title>New taxonomy in bacterial strain CC-CFT640, isolated from vineyard.</title>
        <authorList>
            <person name="Lin S.-Y."/>
            <person name="Tsai C.-F."/>
            <person name="Young C.-C."/>
        </authorList>
    </citation>
    <scope>NUCLEOTIDE SEQUENCE [LARGE SCALE GENOMIC DNA]</scope>
    <source>
        <strain evidence="2 3">CC-CFT640</strain>
    </source>
</reference>
<evidence type="ECO:0000259" key="1">
    <source>
        <dbReference type="Pfam" id="PF01979"/>
    </source>
</evidence>
<dbReference type="Gene3D" id="3.20.20.140">
    <property type="entry name" value="Metal-dependent hydrolases"/>
    <property type="match status" value="1"/>
</dbReference>
<dbReference type="Proteomes" id="UP000321638">
    <property type="component" value="Unassembled WGS sequence"/>
</dbReference>
<dbReference type="InterPro" id="IPR032466">
    <property type="entry name" value="Metal_Hydrolase"/>
</dbReference>
<feature type="domain" description="Amidohydrolase-related" evidence="1">
    <location>
        <begin position="59"/>
        <end position="412"/>
    </location>
</feature>
<dbReference type="Gene3D" id="2.30.40.10">
    <property type="entry name" value="Urease, subunit C, domain 1"/>
    <property type="match status" value="1"/>
</dbReference>
<dbReference type="AlphaFoldDB" id="A0A5C8PSY8"/>